<evidence type="ECO:0000313" key="3">
    <source>
        <dbReference type="Proteomes" id="UP000095594"/>
    </source>
</evidence>
<dbReference type="EMBL" id="CYZX01000016">
    <property type="protein sequence ID" value="CUO79467.1"/>
    <property type="molecule type" value="Genomic_DNA"/>
</dbReference>
<organism evidence="2 3">
    <name type="scientific">Clostridium disporicum</name>
    <dbReference type="NCBI Taxonomy" id="84024"/>
    <lineage>
        <taxon>Bacteria</taxon>
        <taxon>Bacillati</taxon>
        <taxon>Bacillota</taxon>
        <taxon>Clostridia</taxon>
        <taxon>Eubacteriales</taxon>
        <taxon>Clostridiaceae</taxon>
        <taxon>Clostridium</taxon>
    </lineage>
</organism>
<reference evidence="2 3" key="1">
    <citation type="submission" date="2015-09" db="EMBL/GenBank/DDBJ databases">
        <authorList>
            <consortium name="Pathogen Informatics"/>
        </authorList>
    </citation>
    <scope>NUCLEOTIDE SEQUENCE [LARGE SCALE GENOMIC DNA]</scope>
    <source>
        <strain evidence="2 3">2789STDY5834856</strain>
    </source>
</reference>
<keyword evidence="1" id="KW-0175">Coiled coil</keyword>
<dbReference type="Proteomes" id="UP000095594">
    <property type="component" value="Unassembled WGS sequence"/>
</dbReference>
<proteinExistence type="predicted"/>
<accession>A0A174I1L3</accession>
<gene>
    <name evidence="2" type="ORF">ERS852471_02320</name>
</gene>
<evidence type="ECO:0000313" key="2">
    <source>
        <dbReference type="EMBL" id="CUO79467.1"/>
    </source>
</evidence>
<evidence type="ECO:0000256" key="1">
    <source>
        <dbReference type="SAM" id="Coils"/>
    </source>
</evidence>
<dbReference type="RefSeq" id="WP_055266727.1">
    <property type="nucleotide sequence ID" value="NZ_CABIXQ010000016.1"/>
</dbReference>
<name>A0A174I1L3_9CLOT</name>
<dbReference type="OrthoDB" id="1935347at2"/>
<sequence>MGKITSKNNDLLRDAKQKTSPKIYSLLLDLVNDGREDLAEMVLKIDYLIEYANKSIKAKDFEEAKEAIQKAEERTKMLKRAKADVEHLTYLIEGVNKKLKK</sequence>
<feature type="coiled-coil region" evidence="1">
    <location>
        <begin position="54"/>
        <end position="88"/>
    </location>
</feature>
<protein>
    <submittedName>
        <fullName evidence="2">Uncharacterized protein</fullName>
    </submittedName>
</protein>
<dbReference type="AlphaFoldDB" id="A0A174I1L3"/>